<proteinExistence type="predicted"/>
<organism evidence="1 2">
    <name type="scientific">Operophtera brumata</name>
    <name type="common">Winter moth</name>
    <name type="synonym">Phalaena brumata</name>
    <dbReference type="NCBI Taxonomy" id="104452"/>
    <lineage>
        <taxon>Eukaryota</taxon>
        <taxon>Metazoa</taxon>
        <taxon>Ecdysozoa</taxon>
        <taxon>Arthropoda</taxon>
        <taxon>Hexapoda</taxon>
        <taxon>Insecta</taxon>
        <taxon>Pterygota</taxon>
        <taxon>Neoptera</taxon>
        <taxon>Endopterygota</taxon>
        <taxon>Lepidoptera</taxon>
        <taxon>Glossata</taxon>
        <taxon>Ditrysia</taxon>
        <taxon>Geometroidea</taxon>
        <taxon>Geometridae</taxon>
        <taxon>Larentiinae</taxon>
        <taxon>Operophtera</taxon>
    </lineage>
</organism>
<protein>
    <submittedName>
        <fullName evidence="1">Uncharacterized protein</fullName>
    </submittedName>
</protein>
<accession>A0A0L7L912</accession>
<sequence>IKALIETEQRHLALGSSIKDKVIQAPILNYTTFELGHPVVLLTKILNYDLEYKTEKRVSCQGVEEVGSKDFVDGKFFDGDLGGDLKGDWVQVGGALVMEKGGKVLRHFVQTGPGEHLPNLEILKILMFVLFQKVLFVY</sequence>
<gene>
    <name evidence="1" type="ORF">OBRU01_13168</name>
</gene>
<name>A0A0L7L912_OPEBR</name>
<feature type="non-terminal residue" evidence="1">
    <location>
        <position position="1"/>
    </location>
</feature>
<dbReference type="EMBL" id="JTDY01002143">
    <property type="protein sequence ID" value="KOB72013.1"/>
    <property type="molecule type" value="Genomic_DNA"/>
</dbReference>
<dbReference type="AlphaFoldDB" id="A0A0L7L912"/>
<comment type="caution">
    <text evidence="1">The sequence shown here is derived from an EMBL/GenBank/DDBJ whole genome shotgun (WGS) entry which is preliminary data.</text>
</comment>
<keyword evidence="2" id="KW-1185">Reference proteome</keyword>
<dbReference type="Proteomes" id="UP000037510">
    <property type="component" value="Unassembled WGS sequence"/>
</dbReference>
<reference evidence="1 2" key="1">
    <citation type="journal article" date="2015" name="Genome Biol. Evol.">
        <title>The genome of winter moth (Operophtera brumata) provides a genomic perspective on sexual dimorphism and phenology.</title>
        <authorList>
            <person name="Derks M.F."/>
            <person name="Smit S."/>
            <person name="Salis L."/>
            <person name="Schijlen E."/>
            <person name="Bossers A."/>
            <person name="Mateman C."/>
            <person name="Pijl A.S."/>
            <person name="de Ridder D."/>
            <person name="Groenen M.A."/>
            <person name="Visser M.E."/>
            <person name="Megens H.J."/>
        </authorList>
    </citation>
    <scope>NUCLEOTIDE SEQUENCE [LARGE SCALE GENOMIC DNA]</scope>
    <source>
        <strain evidence="1">WM2013NL</strain>
        <tissue evidence="1">Head and thorax</tissue>
    </source>
</reference>
<evidence type="ECO:0000313" key="2">
    <source>
        <dbReference type="Proteomes" id="UP000037510"/>
    </source>
</evidence>
<evidence type="ECO:0000313" key="1">
    <source>
        <dbReference type="EMBL" id="KOB72013.1"/>
    </source>
</evidence>